<reference evidence="1 2" key="1">
    <citation type="submission" date="2016-08" db="EMBL/GenBank/DDBJ databases">
        <title>Genome sequence of Clavibacter michiganensis spp. strain CASJ009.</title>
        <authorList>
            <person name="Thapa S.P."/>
            <person name="Coaker G."/>
        </authorList>
    </citation>
    <scope>NUCLEOTIDE SEQUENCE [LARGE SCALE GENOMIC DNA]</scope>
    <source>
        <strain evidence="1">CASJ009</strain>
    </source>
</reference>
<sequence length="379" mass="39466">MSRAFCVYPWDLIDDPDATARVRDAGADGVAIAAAYHSVRAATPLHPRHRVVDARDAALYVPVRPEAWGEIRPGDHAPWVGPRAFERAAAVARDAGLRVEAWIVLTHACAIGERHPERSVVDAWGHVHVHALCPSHPEVREYAATLVAEVAAAAPLDGVMLEACGPLGLAHLSAHEKTSGADWSADVEALLSICFCTACVAALAADGVDPDALRAEVRARVDADGSTDGLEAVLAVRARARRLLLEACVGAARAAGVARVVVHADPDPWATGPFAALLDDVDLVDGVILADAVVHDPDAVRALRSRLPGTRLGGWMWAMPPATAEGIRSGWPRAIAGIDDAYAYHLGLVGPERLAAVGDALRAGAGAGAEGPEAAPPAS</sequence>
<comment type="caution">
    <text evidence="1">The sequence shown here is derived from an EMBL/GenBank/DDBJ whole genome shotgun (WGS) entry which is preliminary data.</text>
</comment>
<accession>A0A251XWH4</accession>
<evidence type="ECO:0000313" key="2">
    <source>
        <dbReference type="Proteomes" id="UP000195106"/>
    </source>
</evidence>
<dbReference type="InterPro" id="IPR017853">
    <property type="entry name" value="GH"/>
</dbReference>
<dbReference type="Gene3D" id="3.20.20.80">
    <property type="entry name" value="Glycosidases"/>
    <property type="match status" value="1"/>
</dbReference>
<organism evidence="1 2">
    <name type="scientific">Clavibacter michiganensis</name>
    <dbReference type="NCBI Taxonomy" id="28447"/>
    <lineage>
        <taxon>Bacteria</taxon>
        <taxon>Bacillati</taxon>
        <taxon>Actinomycetota</taxon>
        <taxon>Actinomycetes</taxon>
        <taxon>Micrococcales</taxon>
        <taxon>Microbacteriaceae</taxon>
        <taxon>Clavibacter</taxon>
    </lineage>
</organism>
<evidence type="ECO:0000313" key="1">
    <source>
        <dbReference type="EMBL" id="OUE09934.1"/>
    </source>
</evidence>
<dbReference type="Proteomes" id="UP000195106">
    <property type="component" value="Unassembled WGS sequence"/>
</dbReference>
<gene>
    <name evidence="1" type="ORF">CMsap09_13380</name>
</gene>
<dbReference type="SUPFAM" id="SSF51445">
    <property type="entry name" value="(Trans)glycosidases"/>
    <property type="match status" value="1"/>
</dbReference>
<protein>
    <recommendedName>
        <fullName evidence="3">Alanine-rich protein</fullName>
    </recommendedName>
</protein>
<evidence type="ECO:0008006" key="3">
    <source>
        <dbReference type="Google" id="ProtNLM"/>
    </source>
</evidence>
<name>A0A251XWH4_9MICO</name>
<dbReference type="AlphaFoldDB" id="A0A251XWH4"/>
<dbReference type="EMBL" id="MDHJ01000001">
    <property type="protein sequence ID" value="OUE09934.1"/>
    <property type="molecule type" value="Genomic_DNA"/>
</dbReference>
<proteinExistence type="predicted"/>